<organism evidence="2 3">
    <name type="scientific">Owenweeksia hongkongensis (strain DSM 17368 / CIP 108786 / JCM 12287 / NRRL B-23963 / UST20020801)</name>
    <dbReference type="NCBI Taxonomy" id="926562"/>
    <lineage>
        <taxon>Bacteria</taxon>
        <taxon>Pseudomonadati</taxon>
        <taxon>Bacteroidota</taxon>
        <taxon>Flavobacteriia</taxon>
        <taxon>Flavobacteriales</taxon>
        <taxon>Owenweeksiaceae</taxon>
        <taxon>Owenweeksia</taxon>
    </lineage>
</organism>
<sequence length="493" mass="54442">MKKLFLLIAFISLALYSCRKDEPVASNGVNLKFSTDTVFLDTVFTSIGSSTYNLRVFNPSEDKVILDRVYINNPAGFYTMNVNGTAGNDLKDVEILGKDSIHIFVEVKHNKKPTSLNFIAEDSIIFVNKGTTQNVKLVTTVRDAYFHFPTSFVLIDGIPIPYSIIAPENQTTTWSNDKPHVVYGYGVVDENANFNIPAGTEVYFHQNSGMWVFEGATLKIAENAISGIGDSVIFAGDRLEPFYEDVPGQWGGVLGGLFIQGNSGNHIINNTVIKNATTALRLDSNVSSLTTLTNSYILNSSRVGIYGGFGNLKAENVVVANAGVHLLYAFGGSYDFTNSTFANYWQGGTRSGGGVTLSNYLELVDENNKTYRLVRDLNQANFSNCLIVGNNQEELSILEDNSGALEYFLQYNMIDIFDDVDDRAYDIDDQTHFQNNLYNKEPGFINASENIYALDSASQATDQGTVSRQTPIDIIGYPRLDGQPDLGAYERKY</sequence>
<dbReference type="AlphaFoldDB" id="G8QZD9"/>
<dbReference type="PROSITE" id="PS51257">
    <property type="entry name" value="PROKAR_LIPOPROTEIN"/>
    <property type="match status" value="1"/>
</dbReference>
<reference evidence="2 3" key="1">
    <citation type="journal article" date="2012" name="Stand. Genomic Sci.">
        <title>Genome sequence of the orange-pigmented seawater bacterium Owenweeksia hongkongensis type strain (UST20020801(T)).</title>
        <authorList>
            <person name="Riedel T."/>
            <person name="Held B."/>
            <person name="Nolan M."/>
            <person name="Lucas S."/>
            <person name="Lapidus A."/>
            <person name="Tice H."/>
            <person name="Del Rio T.G."/>
            <person name="Cheng J.F."/>
            <person name="Han C."/>
            <person name="Tapia R."/>
            <person name="Goodwin L.A."/>
            <person name="Pitluck S."/>
            <person name="Liolios K."/>
            <person name="Mavromatis K."/>
            <person name="Pagani I."/>
            <person name="Ivanova N."/>
            <person name="Mikhailova N."/>
            <person name="Pati A."/>
            <person name="Chen A."/>
            <person name="Palaniappan K."/>
            <person name="Rohde M."/>
            <person name="Tindall B.J."/>
            <person name="Detter J.C."/>
            <person name="Goker M."/>
            <person name="Woyke T."/>
            <person name="Bristow J."/>
            <person name="Eisen J.A."/>
            <person name="Markowitz V."/>
            <person name="Hugenholtz P."/>
            <person name="Klenk H.P."/>
            <person name="Kyrpides N.C."/>
        </authorList>
    </citation>
    <scope>NUCLEOTIDE SEQUENCE</scope>
    <source>
        <strain evidence="3">DSM 17368 / JCM 12287 / NRRL B-23963</strain>
    </source>
</reference>
<dbReference type="InterPro" id="IPR011050">
    <property type="entry name" value="Pectin_lyase_fold/virulence"/>
</dbReference>
<feature type="domain" description="Right handed beta helix" evidence="1">
    <location>
        <begin position="180"/>
        <end position="341"/>
    </location>
</feature>
<dbReference type="RefSeq" id="WP_014201923.1">
    <property type="nucleotide sequence ID" value="NC_016599.1"/>
</dbReference>
<dbReference type="STRING" id="926562.Oweho_1577"/>
<dbReference type="Proteomes" id="UP000005631">
    <property type="component" value="Chromosome"/>
</dbReference>
<dbReference type="EMBL" id="CP003156">
    <property type="protein sequence ID" value="AEV32567.1"/>
    <property type="molecule type" value="Genomic_DNA"/>
</dbReference>
<dbReference type="InterPro" id="IPR039448">
    <property type="entry name" value="Beta_helix"/>
</dbReference>
<evidence type="ECO:0000313" key="2">
    <source>
        <dbReference type="EMBL" id="AEV32567.1"/>
    </source>
</evidence>
<keyword evidence="3" id="KW-1185">Reference proteome</keyword>
<evidence type="ECO:0000259" key="1">
    <source>
        <dbReference type="Pfam" id="PF13229"/>
    </source>
</evidence>
<dbReference type="HOGENOM" id="CLU_040643_0_0_10"/>
<dbReference type="SUPFAM" id="SSF51126">
    <property type="entry name" value="Pectin lyase-like"/>
    <property type="match status" value="1"/>
</dbReference>
<gene>
    <name evidence="2" type="ordered locus">Oweho_1577</name>
</gene>
<proteinExistence type="predicted"/>
<dbReference type="KEGG" id="oho:Oweho_1577"/>
<dbReference type="OrthoDB" id="1111178at2"/>
<dbReference type="Gene3D" id="2.160.20.10">
    <property type="entry name" value="Single-stranded right-handed beta-helix, Pectin lyase-like"/>
    <property type="match status" value="1"/>
</dbReference>
<dbReference type="InterPro" id="IPR012334">
    <property type="entry name" value="Pectin_lyas_fold"/>
</dbReference>
<dbReference type="eggNOG" id="ENOG502Z7PX">
    <property type="taxonomic scope" value="Bacteria"/>
</dbReference>
<dbReference type="Pfam" id="PF13229">
    <property type="entry name" value="Beta_helix"/>
    <property type="match status" value="1"/>
</dbReference>
<name>G8QZD9_OWEHD</name>
<protein>
    <recommendedName>
        <fullName evidence="1">Right handed beta helix domain-containing protein</fullName>
    </recommendedName>
</protein>
<accession>G8QZD9</accession>
<evidence type="ECO:0000313" key="3">
    <source>
        <dbReference type="Proteomes" id="UP000005631"/>
    </source>
</evidence>